<organism evidence="1 2">
    <name type="scientific">Brochothrix thermosphacta</name>
    <name type="common">Microbacterium thermosphactum</name>
    <dbReference type="NCBI Taxonomy" id="2756"/>
    <lineage>
        <taxon>Bacteria</taxon>
        <taxon>Bacillati</taxon>
        <taxon>Bacillota</taxon>
        <taxon>Bacilli</taxon>
        <taxon>Bacillales</taxon>
        <taxon>Listeriaceae</taxon>
        <taxon>Brochothrix</taxon>
    </lineage>
</organism>
<dbReference type="AlphaFoldDB" id="A0A1D2LU61"/>
<evidence type="ECO:0000313" key="1">
    <source>
        <dbReference type="EMBL" id="ATF25270.1"/>
    </source>
</evidence>
<dbReference type="EMBL" id="CP023483">
    <property type="protein sequence ID" value="ATF25270.1"/>
    <property type="molecule type" value="Genomic_DNA"/>
</dbReference>
<proteinExistence type="predicted"/>
<name>A0A1D2LU61_BROTH</name>
<protein>
    <submittedName>
        <fullName evidence="1">DUF3139 domain-containing protein</fullName>
    </submittedName>
</protein>
<keyword evidence="2" id="KW-1185">Reference proteome</keyword>
<dbReference type="OrthoDB" id="2361839at2"/>
<dbReference type="InterPro" id="IPR021486">
    <property type="entry name" value="DUF3139"/>
</dbReference>
<reference evidence="1 2" key="1">
    <citation type="submission" date="2017-09" db="EMBL/GenBank/DDBJ databases">
        <title>Complete Genome Sequences of Two Strains of the Meat Spoilage Bacterium Brochothrix thermosphacta Isolated from Ground Chicken.</title>
        <authorList>
            <person name="Paoli G.C."/>
            <person name="Wijey C."/>
            <person name="Chen C.-Y."/>
            <person name="Nguyen L."/>
            <person name="Yan X."/>
            <person name="Irwin P.L."/>
        </authorList>
    </citation>
    <scope>NUCLEOTIDE SEQUENCE [LARGE SCALE GENOMIC DNA]</scope>
    <source>
        <strain evidence="1 2">BI</strain>
    </source>
</reference>
<dbReference type="Pfam" id="PF11337">
    <property type="entry name" value="DUF3139"/>
    <property type="match status" value="1"/>
</dbReference>
<dbReference type="RefSeq" id="WP_069126592.1">
    <property type="nucleotide sequence ID" value="NZ_CBCPJR010000008.1"/>
</dbReference>
<evidence type="ECO:0000313" key="2">
    <source>
        <dbReference type="Proteomes" id="UP000243591"/>
    </source>
</evidence>
<accession>A0A1D2LU61</accession>
<sequence length="115" mass="13669">MKKYIILVLVLIFASLYVYFFPYQKNIAVKNTDLYIQKQGIKDNDIKTREIKKDWKMGGYLTTLVLKKQTDLVYEYDFDKRMTAKPYYIDLIIYDDGSGLNSDDSRIKFKSLTHE</sequence>
<gene>
    <name evidence="1" type="ORF">CNY62_02070</name>
</gene>
<dbReference type="Proteomes" id="UP000243591">
    <property type="component" value="Chromosome"/>
</dbReference>
<dbReference type="KEGG" id="bths:CNY62_02070"/>